<dbReference type="PANTHER" id="PTHR12083:SF9">
    <property type="entry name" value="BIFUNCTIONAL POLYNUCLEOTIDE PHOSPHATASE_KINASE"/>
    <property type="match status" value="1"/>
</dbReference>
<feature type="domain" description="PNK FHA" evidence="7">
    <location>
        <begin position="5"/>
        <end position="70"/>
    </location>
</feature>
<evidence type="ECO:0000256" key="1">
    <source>
        <dbReference type="ARBA" id="ARBA00004123"/>
    </source>
</evidence>
<dbReference type="SUPFAM" id="SSF49879">
    <property type="entry name" value="SMAD/FHA domain"/>
    <property type="match status" value="1"/>
</dbReference>
<sequence>MSKRCYLQCVLDQTRKIFVPDNETIILGRNPLTALQDPHLSRKHLECTTSTNHLVVKTIGKCYSGCNGYALMLNETYYLKNNDVLELRLGYHKFKVVFESVEEENGEPRGKKTKYPIFNMDKPKKNQSSESVNGKWENIEDNELLVFTSANCSPQSTIAGFDMDGTLIKTKSGAVFPKHRDDWEIIFNVVPKMLKELYENDYKIVIFTNQSGVGKNSDKIREFKQKIESVIQTLSIPIQVYVSLGKGMYRKPVTGMWSMLCNLKNGSKEVKLEDSFYVGDAAGREKDWMPKRKKDHSNADRLFALNIGLKFYTPEEYFLKTSQNQFKMPLFDPRQLKSTHYPNYSCDKQDIILMVGSQGSGKSHFCRTKLLPTGYIHINRDKLKSWEKCVLMLEECITKQKNAVIDNTNPDKASRKKYIAVAKKYNIQCRCFVMSTSFEHCRHNNKFRALTDKTHEPIGDMLLYSYRKNFEPPELSEGFSEIVEIPFIPKFDSREHNDLYNMFLLES</sequence>
<comment type="subcellular location">
    <subcellularLocation>
        <location evidence="1">Nucleus</location>
    </subcellularLocation>
</comment>
<feature type="region of interest" description="Disordered" evidence="6">
    <location>
        <begin position="109"/>
        <end position="132"/>
    </location>
</feature>
<dbReference type="InterPro" id="IPR036412">
    <property type="entry name" value="HAD-like_sf"/>
</dbReference>
<gene>
    <name evidence="8" type="ORF">WA026_000167</name>
</gene>
<name>A0AAW1V417_9CUCU</name>
<dbReference type="InterPro" id="IPR006549">
    <property type="entry name" value="HAD-SF_hydro_IIIA"/>
</dbReference>
<dbReference type="AlphaFoldDB" id="A0AAW1V417"/>
<dbReference type="GO" id="GO:0046403">
    <property type="term" value="F:polynucleotide 3'-phosphatase activity"/>
    <property type="evidence" value="ECO:0007669"/>
    <property type="project" value="TreeGrafter"/>
</dbReference>
<dbReference type="Gene3D" id="3.40.50.1000">
    <property type="entry name" value="HAD superfamily/HAD-like"/>
    <property type="match status" value="1"/>
</dbReference>
<dbReference type="EMBL" id="JARQZJ010000121">
    <property type="protein sequence ID" value="KAK9887859.1"/>
    <property type="molecule type" value="Genomic_DNA"/>
</dbReference>
<dbReference type="CDD" id="cd22671">
    <property type="entry name" value="FHA_APTX-like"/>
    <property type="match status" value="1"/>
</dbReference>
<reference evidence="8 9" key="1">
    <citation type="submission" date="2023-03" db="EMBL/GenBank/DDBJ databases">
        <title>Genome insight into feeding habits of ladybird beetles.</title>
        <authorList>
            <person name="Li H.-S."/>
            <person name="Huang Y.-H."/>
            <person name="Pang H."/>
        </authorList>
    </citation>
    <scope>NUCLEOTIDE SEQUENCE [LARGE SCALE GENOMIC DNA]</scope>
    <source>
        <strain evidence="8">SYSU_2023b</strain>
        <tissue evidence="8">Whole body</tissue>
    </source>
</reference>
<dbReference type="InterPro" id="IPR041388">
    <property type="entry name" value="FHA_2"/>
</dbReference>
<dbReference type="InterPro" id="IPR008984">
    <property type="entry name" value="SMAD_FHA_dom_sf"/>
</dbReference>
<dbReference type="SUPFAM" id="SSF56784">
    <property type="entry name" value="HAD-like"/>
    <property type="match status" value="1"/>
</dbReference>
<evidence type="ECO:0000313" key="8">
    <source>
        <dbReference type="EMBL" id="KAK9887859.1"/>
    </source>
</evidence>
<dbReference type="GO" id="GO:0003690">
    <property type="term" value="F:double-stranded DNA binding"/>
    <property type="evidence" value="ECO:0007669"/>
    <property type="project" value="TreeGrafter"/>
</dbReference>
<comment type="caution">
    <text evidence="8">The sequence shown here is derived from an EMBL/GenBank/DDBJ whole genome shotgun (WGS) entry which is preliminary data.</text>
</comment>
<dbReference type="NCBIfam" id="TIGR01664">
    <property type="entry name" value="DNA-3'-Pase"/>
    <property type="match status" value="1"/>
</dbReference>
<dbReference type="Proteomes" id="UP001431783">
    <property type="component" value="Unassembled WGS sequence"/>
</dbReference>
<proteinExistence type="predicted"/>
<dbReference type="GO" id="GO:0046404">
    <property type="term" value="F:ATP-dependent polydeoxyribonucleotide 5'-hydroxyl-kinase activity"/>
    <property type="evidence" value="ECO:0007669"/>
    <property type="project" value="TreeGrafter"/>
</dbReference>
<dbReference type="CDD" id="cd01625">
    <property type="entry name" value="HAD_PNP"/>
    <property type="match status" value="1"/>
</dbReference>
<evidence type="ECO:0000256" key="2">
    <source>
        <dbReference type="ARBA" id="ARBA00022763"/>
    </source>
</evidence>
<dbReference type="InterPro" id="IPR027417">
    <property type="entry name" value="P-loop_NTPase"/>
</dbReference>
<accession>A0AAW1V417</accession>
<dbReference type="FunFam" id="3.40.50.300:FF:000737">
    <property type="entry name" value="Bifunctional polynucleotide phosphatase/kinase"/>
    <property type="match status" value="1"/>
</dbReference>
<dbReference type="Gene3D" id="3.40.50.300">
    <property type="entry name" value="P-loop containing nucleotide triphosphate hydrolases"/>
    <property type="match status" value="1"/>
</dbReference>
<evidence type="ECO:0000313" key="9">
    <source>
        <dbReference type="Proteomes" id="UP001431783"/>
    </source>
</evidence>
<keyword evidence="5" id="KW-0539">Nucleus</keyword>
<dbReference type="PANTHER" id="PTHR12083">
    <property type="entry name" value="BIFUNCTIONAL POLYNUCLEOTIDE PHOSPHATASE/KINASE"/>
    <property type="match status" value="1"/>
</dbReference>
<dbReference type="GO" id="GO:0006281">
    <property type="term" value="P:DNA repair"/>
    <property type="evidence" value="ECO:0007669"/>
    <property type="project" value="UniProtKB-KW"/>
</dbReference>
<dbReference type="InterPro" id="IPR006551">
    <property type="entry name" value="Polynucleotide_phosphatase"/>
</dbReference>
<keyword evidence="4" id="KW-0234">DNA repair</keyword>
<dbReference type="GO" id="GO:0005634">
    <property type="term" value="C:nucleus"/>
    <property type="evidence" value="ECO:0007669"/>
    <property type="project" value="UniProtKB-SubCell"/>
</dbReference>
<dbReference type="Pfam" id="PF13671">
    <property type="entry name" value="AAA_33"/>
    <property type="match status" value="1"/>
</dbReference>
<evidence type="ECO:0000256" key="5">
    <source>
        <dbReference type="ARBA" id="ARBA00023242"/>
    </source>
</evidence>
<keyword evidence="9" id="KW-1185">Reference proteome</keyword>
<evidence type="ECO:0000256" key="6">
    <source>
        <dbReference type="SAM" id="MobiDB-lite"/>
    </source>
</evidence>
<keyword evidence="2" id="KW-0227">DNA damage</keyword>
<evidence type="ECO:0000259" key="7">
    <source>
        <dbReference type="Pfam" id="PF17913"/>
    </source>
</evidence>
<dbReference type="Pfam" id="PF17913">
    <property type="entry name" value="FHA_2"/>
    <property type="match status" value="1"/>
</dbReference>
<dbReference type="NCBIfam" id="TIGR01662">
    <property type="entry name" value="HAD-SF-IIIA"/>
    <property type="match status" value="1"/>
</dbReference>
<protein>
    <recommendedName>
        <fullName evidence="7">PNK FHA domain-containing protein</fullName>
    </recommendedName>
</protein>
<evidence type="ECO:0000256" key="3">
    <source>
        <dbReference type="ARBA" id="ARBA00022801"/>
    </source>
</evidence>
<dbReference type="InterPro" id="IPR023214">
    <property type="entry name" value="HAD_sf"/>
</dbReference>
<keyword evidence="3" id="KW-0378">Hydrolase</keyword>
<dbReference type="Gene3D" id="2.60.200.20">
    <property type="match status" value="1"/>
</dbReference>
<dbReference type="FunFam" id="3.40.50.1000:FF:000078">
    <property type="entry name" value="Bifunctional polynucleotide phosphatase/kinase"/>
    <property type="match status" value="1"/>
</dbReference>
<dbReference type="InterPro" id="IPR013954">
    <property type="entry name" value="PNK3P"/>
</dbReference>
<dbReference type="Pfam" id="PF08645">
    <property type="entry name" value="PNK3P"/>
    <property type="match status" value="1"/>
</dbReference>
<evidence type="ECO:0000256" key="4">
    <source>
        <dbReference type="ARBA" id="ARBA00023204"/>
    </source>
</evidence>
<dbReference type="SUPFAM" id="SSF52540">
    <property type="entry name" value="P-loop containing nucleoside triphosphate hydrolases"/>
    <property type="match status" value="1"/>
</dbReference>
<organism evidence="8 9">
    <name type="scientific">Henosepilachna vigintioctopunctata</name>
    <dbReference type="NCBI Taxonomy" id="420089"/>
    <lineage>
        <taxon>Eukaryota</taxon>
        <taxon>Metazoa</taxon>
        <taxon>Ecdysozoa</taxon>
        <taxon>Arthropoda</taxon>
        <taxon>Hexapoda</taxon>
        <taxon>Insecta</taxon>
        <taxon>Pterygota</taxon>
        <taxon>Neoptera</taxon>
        <taxon>Endopterygota</taxon>
        <taxon>Coleoptera</taxon>
        <taxon>Polyphaga</taxon>
        <taxon>Cucujiformia</taxon>
        <taxon>Coccinelloidea</taxon>
        <taxon>Coccinellidae</taxon>
        <taxon>Epilachninae</taxon>
        <taxon>Epilachnini</taxon>
        <taxon>Henosepilachna</taxon>
    </lineage>
</organism>